<feature type="region of interest" description="Disordered" evidence="1">
    <location>
        <begin position="886"/>
        <end position="918"/>
    </location>
</feature>
<keyword evidence="3" id="KW-1185">Reference proteome</keyword>
<organism evidence="2 3">
    <name type="scientific">Dryococelus australis</name>
    <dbReference type="NCBI Taxonomy" id="614101"/>
    <lineage>
        <taxon>Eukaryota</taxon>
        <taxon>Metazoa</taxon>
        <taxon>Ecdysozoa</taxon>
        <taxon>Arthropoda</taxon>
        <taxon>Hexapoda</taxon>
        <taxon>Insecta</taxon>
        <taxon>Pterygota</taxon>
        <taxon>Neoptera</taxon>
        <taxon>Polyneoptera</taxon>
        <taxon>Phasmatodea</taxon>
        <taxon>Verophasmatodea</taxon>
        <taxon>Anareolatae</taxon>
        <taxon>Phasmatidae</taxon>
        <taxon>Eurycanthinae</taxon>
        <taxon>Dryococelus</taxon>
    </lineage>
</organism>
<reference evidence="2 3" key="1">
    <citation type="submission" date="2023-02" db="EMBL/GenBank/DDBJ databases">
        <title>LHISI_Scaffold_Assembly.</title>
        <authorList>
            <person name="Stuart O.P."/>
            <person name="Cleave R."/>
            <person name="Magrath M.J.L."/>
            <person name="Mikheyev A.S."/>
        </authorList>
    </citation>
    <scope>NUCLEOTIDE SEQUENCE [LARGE SCALE GENOMIC DNA]</scope>
    <source>
        <strain evidence="2">Daus_M_001</strain>
        <tissue evidence="2">Leg muscle</tissue>
    </source>
</reference>
<gene>
    <name evidence="2" type="ORF">PR048_031250</name>
</gene>
<sequence>MSLASRLCSDLTFPKSRLHGMKNCFAKTSSAIEEVTLPANEFRPHRPFLATKATSSPLGFTRGYPKDVLSEPTREAETLSPAYVVCQLAAVCEEVLGRRKRLVDDFPDVYESGGRGIIWRSKGRGSNCAAQEGNDTRESCQTMPLVGGFFRGSPIAFRRRSKLTSFHPHRLSGTRQSGVKCDHLSEVHLIKPMACEGAAVAQRLARSPPPPPRRSGFDPLRVRSRIFACGNSVLDDAAGFLGVIPFPAPLHPSVSLRVISGNDAHLRVPAGKPDTRRVLAHHGSTLNTTIYTTSYLSVLGPKNKETIGHLFERGFQLACSVRVIKFINVSRYIFALVREVCRKKHMSGKLGLAVLCTRPYILREYAYVDALGRLDVYFTFLAPFHSIVWGFMGITGWLLRCSFQPEVSMEQHRNAMAEETGDPRENPATSGIVRHDSHVRKTWSDAAWNRNRFTFVGGGCSIRYSTAVKALVSEKYIIVNFNELLIRSGTFVIEVASGLEANIPRTPLERTMIYPQRTRYLFPFSTSEQHEFGAGLVKLRQENEAFMRYGSRQTRAFEAVGAGSIRATLPRAVSAPSQLSAKFWLGVLCSRCTAEEGLGKESAMAFVRDPSHHSPGVISGNHGKPKSGWPDRESNTWSSRMRVHNIKTLEDQREIGTMVAGGGGGGVSLLASHRGEPGFIPGRVTPDFRMWESRRSMPLVSGFSRRSPVSPALPFQCCSTPTSITLVGSRDLDVKSRPNLFKKKFVTQSPARDFEIIRESPQPPYDLRNLILLVLPRLKFVSRVEARHLLLMFSRAGKDLSAAMVFPYLFTTKLPREINQLLRHHCLFTVIPLRGTGGGKQSRTQWPSWRPDRVGRLGWEKVGGGGRGTRVALALRRHHCSIPLNPGRSSESYARGAVNTRPSSPPPTHSVTLSHTPRYGGDQLGIYDQLTGVTTAWGKRIRLKISRSGRQLVSSTPAPDRSLKAPQTN</sequence>
<dbReference type="Proteomes" id="UP001159363">
    <property type="component" value="Chromosome 14"/>
</dbReference>
<feature type="region of interest" description="Disordered" evidence="1">
    <location>
        <begin position="949"/>
        <end position="969"/>
    </location>
</feature>
<protein>
    <submittedName>
        <fullName evidence="2">Uncharacterized protein</fullName>
    </submittedName>
</protein>
<dbReference type="EMBL" id="JARBHB010000015">
    <property type="protein sequence ID" value="KAJ8867448.1"/>
    <property type="molecule type" value="Genomic_DNA"/>
</dbReference>
<evidence type="ECO:0000256" key="1">
    <source>
        <dbReference type="SAM" id="MobiDB-lite"/>
    </source>
</evidence>
<evidence type="ECO:0000313" key="3">
    <source>
        <dbReference type="Proteomes" id="UP001159363"/>
    </source>
</evidence>
<proteinExistence type="predicted"/>
<name>A0ABQ9G7U7_9NEOP</name>
<feature type="region of interest" description="Disordered" evidence="1">
    <location>
        <begin position="610"/>
        <end position="636"/>
    </location>
</feature>
<comment type="caution">
    <text evidence="2">The sequence shown here is derived from an EMBL/GenBank/DDBJ whole genome shotgun (WGS) entry which is preliminary data.</text>
</comment>
<evidence type="ECO:0000313" key="2">
    <source>
        <dbReference type="EMBL" id="KAJ8867448.1"/>
    </source>
</evidence>
<accession>A0ABQ9G7U7</accession>